<keyword evidence="2" id="KW-1185">Reference proteome</keyword>
<dbReference type="EMBL" id="BPQB01000059">
    <property type="protein sequence ID" value="GJE96384.1"/>
    <property type="molecule type" value="Genomic_DNA"/>
</dbReference>
<evidence type="ECO:0000313" key="1">
    <source>
        <dbReference type="EMBL" id="GJE96384.1"/>
    </source>
</evidence>
<comment type="caution">
    <text evidence="1">The sequence shown here is derived from an EMBL/GenBank/DDBJ whole genome shotgun (WGS) entry which is preliminary data.</text>
</comment>
<dbReference type="AlphaFoldDB" id="A0A9P3LJ71"/>
<accession>A0A9P3LJ71</accession>
<dbReference type="Proteomes" id="UP000703269">
    <property type="component" value="Unassembled WGS sequence"/>
</dbReference>
<proteinExistence type="predicted"/>
<protein>
    <submittedName>
        <fullName evidence="1">Uncharacterized protein</fullName>
    </submittedName>
</protein>
<reference evidence="1 2" key="1">
    <citation type="submission" date="2021-08" db="EMBL/GenBank/DDBJ databases">
        <title>Draft Genome Sequence of Phanerochaete sordida strain YK-624.</title>
        <authorList>
            <person name="Mori T."/>
            <person name="Dohra H."/>
            <person name="Suzuki T."/>
            <person name="Kawagishi H."/>
            <person name="Hirai H."/>
        </authorList>
    </citation>
    <scope>NUCLEOTIDE SEQUENCE [LARGE SCALE GENOMIC DNA]</scope>
    <source>
        <strain evidence="1 2">YK-624</strain>
    </source>
</reference>
<organism evidence="1 2">
    <name type="scientific">Phanerochaete sordida</name>
    <dbReference type="NCBI Taxonomy" id="48140"/>
    <lineage>
        <taxon>Eukaryota</taxon>
        <taxon>Fungi</taxon>
        <taxon>Dikarya</taxon>
        <taxon>Basidiomycota</taxon>
        <taxon>Agaricomycotina</taxon>
        <taxon>Agaricomycetes</taxon>
        <taxon>Polyporales</taxon>
        <taxon>Phanerochaetaceae</taxon>
        <taxon>Phanerochaete</taxon>
    </lineage>
</organism>
<sequence length="92" mass="10170">MDTGRIELPTSRKQLPKVRSVRATTVPIHERVVTGLTDDLDHVLQDHLPPPRILPIIGPRRPHGPASVCSTSTGLGVLHIATLQHRLPSVWR</sequence>
<name>A0A9P3LJ71_9APHY</name>
<gene>
    <name evidence="1" type="ORF">PsYK624_125800</name>
</gene>
<evidence type="ECO:0000313" key="2">
    <source>
        <dbReference type="Proteomes" id="UP000703269"/>
    </source>
</evidence>